<keyword evidence="4" id="KW-0521">NADP</keyword>
<dbReference type="EC" id="1.-.-.-" evidence="6"/>
<evidence type="ECO:0000256" key="2">
    <source>
        <dbReference type="ARBA" id="ARBA00022630"/>
    </source>
</evidence>
<comment type="cofactor">
    <cofactor evidence="6">
        <name>FAD</name>
        <dbReference type="ChEBI" id="CHEBI:57692"/>
    </cofactor>
</comment>
<dbReference type="InterPro" id="IPR020946">
    <property type="entry name" value="Flavin_mOase-like"/>
</dbReference>
<sequence>MSDEERRNGPIPSCSDKKVPTKGHTIAIQITTRAGNDAPEQRVCVIGAGKSGLIACKVLHERRVPFDCFEASSQVGGLWVLNSDSGLSASYESLRINTSKQMTSFHDFPMPQHYPTYPTRKEILEYLEAYADHFGFRGCITFRTEVTRVEPLPDSSFRVFTEDKATGHTVARLYTSVVVANGHHWNAAWPELPGTFTGTLMHSHEYRTPKSMEGKRLMVIGAGNSGMDIASEASQLSRGSQASFKFPPPKFGLLRVHPTVSPGTGDILQLIKDGKVAVRPGIERIEDHTVHFPDGTKEDIDIIVCATGYNVCCPFLPSEVEVLKEDKPQLLLNVAHPHAPGIFFLGFVQAHGPMIPCVEGQMPWVADLIQGIAELPEKAQMEAKIAKQHDFNRRNFTQVKRHALMVEFHRYLLQLRAAKMQVKAVC</sequence>
<dbReference type="PIRSF" id="PIRSF000332">
    <property type="entry name" value="FMO"/>
    <property type="match status" value="1"/>
</dbReference>
<organism evidence="8 9">
    <name type="scientific">Coccomyxa subellipsoidea</name>
    <dbReference type="NCBI Taxonomy" id="248742"/>
    <lineage>
        <taxon>Eukaryota</taxon>
        <taxon>Viridiplantae</taxon>
        <taxon>Chlorophyta</taxon>
        <taxon>core chlorophytes</taxon>
        <taxon>Trebouxiophyceae</taxon>
        <taxon>Trebouxiophyceae incertae sedis</taxon>
        <taxon>Coccomyxaceae</taxon>
        <taxon>Coccomyxa</taxon>
    </lineage>
</organism>
<keyword evidence="9" id="KW-1185">Reference proteome</keyword>
<dbReference type="PANTHER" id="PTHR23023">
    <property type="entry name" value="DIMETHYLANILINE MONOOXYGENASE"/>
    <property type="match status" value="1"/>
</dbReference>
<reference evidence="8 9" key="1">
    <citation type="journal article" date="2024" name="Nat. Commun.">
        <title>Phylogenomics reveals the evolutionary origins of lichenization in chlorophyte algae.</title>
        <authorList>
            <person name="Puginier C."/>
            <person name="Libourel C."/>
            <person name="Otte J."/>
            <person name="Skaloud P."/>
            <person name="Haon M."/>
            <person name="Grisel S."/>
            <person name="Petersen M."/>
            <person name="Berrin J.G."/>
            <person name="Delaux P.M."/>
            <person name="Dal Grande F."/>
            <person name="Keller J."/>
        </authorList>
    </citation>
    <scope>NUCLEOTIDE SEQUENCE [LARGE SCALE GENOMIC DNA]</scope>
    <source>
        <strain evidence="8 9">SAG 216-7</strain>
    </source>
</reference>
<name>A0ABR2Z087_9CHLO</name>
<keyword evidence="3 6" id="KW-0274">FAD</keyword>
<proteinExistence type="inferred from homology"/>
<evidence type="ECO:0000313" key="8">
    <source>
        <dbReference type="EMBL" id="KAK9917333.1"/>
    </source>
</evidence>
<dbReference type="InterPro" id="IPR036188">
    <property type="entry name" value="FAD/NAD-bd_sf"/>
</dbReference>
<evidence type="ECO:0000256" key="5">
    <source>
        <dbReference type="ARBA" id="ARBA00023002"/>
    </source>
</evidence>
<dbReference type="PRINTS" id="PR00370">
    <property type="entry name" value="FMOXYGENASE"/>
</dbReference>
<evidence type="ECO:0000256" key="7">
    <source>
        <dbReference type="SAM" id="MobiDB-lite"/>
    </source>
</evidence>
<accession>A0ABR2Z087</accession>
<dbReference type="Proteomes" id="UP001491310">
    <property type="component" value="Unassembled WGS sequence"/>
</dbReference>
<dbReference type="Pfam" id="PF00743">
    <property type="entry name" value="FMO-like"/>
    <property type="match status" value="2"/>
</dbReference>
<dbReference type="Gene3D" id="3.50.50.60">
    <property type="entry name" value="FAD/NAD(P)-binding domain"/>
    <property type="match status" value="1"/>
</dbReference>
<comment type="similarity">
    <text evidence="1 6">Belongs to the FMO family.</text>
</comment>
<keyword evidence="6" id="KW-0503">Monooxygenase</keyword>
<dbReference type="InterPro" id="IPR050346">
    <property type="entry name" value="FMO-like"/>
</dbReference>
<evidence type="ECO:0000313" key="9">
    <source>
        <dbReference type="Proteomes" id="UP001491310"/>
    </source>
</evidence>
<evidence type="ECO:0000256" key="4">
    <source>
        <dbReference type="ARBA" id="ARBA00022857"/>
    </source>
</evidence>
<evidence type="ECO:0000256" key="1">
    <source>
        <dbReference type="ARBA" id="ARBA00009183"/>
    </source>
</evidence>
<gene>
    <name evidence="8" type="ORF">WJX75_003201</name>
</gene>
<keyword evidence="2 6" id="KW-0285">Flavoprotein</keyword>
<dbReference type="SUPFAM" id="SSF51905">
    <property type="entry name" value="FAD/NAD(P)-binding domain"/>
    <property type="match status" value="2"/>
</dbReference>
<feature type="region of interest" description="Disordered" evidence="7">
    <location>
        <begin position="1"/>
        <end position="20"/>
    </location>
</feature>
<evidence type="ECO:0000256" key="6">
    <source>
        <dbReference type="RuleBase" id="RU361177"/>
    </source>
</evidence>
<dbReference type="InterPro" id="IPR000960">
    <property type="entry name" value="Flavin_mOase"/>
</dbReference>
<comment type="caution">
    <text evidence="8">The sequence shown here is derived from an EMBL/GenBank/DDBJ whole genome shotgun (WGS) entry which is preliminary data.</text>
</comment>
<keyword evidence="5 6" id="KW-0560">Oxidoreductase</keyword>
<protein>
    <recommendedName>
        <fullName evidence="6">Flavin-containing monooxygenase</fullName>
        <ecNumber evidence="6">1.-.-.-</ecNumber>
    </recommendedName>
</protein>
<evidence type="ECO:0000256" key="3">
    <source>
        <dbReference type="ARBA" id="ARBA00022827"/>
    </source>
</evidence>
<dbReference type="EMBL" id="JALJOT010000002">
    <property type="protein sequence ID" value="KAK9917333.1"/>
    <property type="molecule type" value="Genomic_DNA"/>
</dbReference>